<keyword evidence="4" id="KW-1185">Reference proteome</keyword>
<feature type="region of interest" description="Disordered" evidence="1">
    <location>
        <begin position="238"/>
        <end position="272"/>
    </location>
</feature>
<name>A0A5J5N405_MUNRE</name>
<dbReference type="GO" id="GO:0007095">
    <property type="term" value="P:mitotic G2 DNA damage checkpoint signaling"/>
    <property type="evidence" value="ECO:0007669"/>
    <property type="project" value="TreeGrafter"/>
</dbReference>
<protein>
    <recommendedName>
        <fullName evidence="2">MRN complex-interacting protein N-terminal domain-containing protein</fullName>
    </recommendedName>
</protein>
<accession>A0A5J5N405</accession>
<reference evidence="3 4" key="1">
    <citation type="submission" date="2019-06" db="EMBL/GenBank/DDBJ databases">
        <title>Discovery of a novel chromosome fission-fusion reversal in muntjac.</title>
        <authorList>
            <person name="Mudd A.B."/>
            <person name="Bredeson J.V."/>
            <person name="Baum R."/>
            <person name="Hockemeyer D."/>
            <person name="Rokhsar D.S."/>
        </authorList>
    </citation>
    <scope>NUCLEOTIDE SEQUENCE [LARGE SCALE GENOMIC DNA]</scope>
    <source>
        <strain evidence="3">UCam_UCB_Mr</strain>
        <tissue evidence="3">Fibroblast cell line</tissue>
    </source>
</reference>
<dbReference type="InterPro" id="IPR049472">
    <property type="entry name" value="MRNIP_N"/>
</dbReference>
<dbReference type="InterPro" id="IPR032739">
    <property type="entry name" value="MRNIP"/>
</dbReference>
<evidence type="ECO:0000313" key="4">
    <source>
        <dbReference type="Proteomes" id="UP000326062"/>
    </source>
</evidence>
<dbReference type="PANTHER" id="PTHR15863">
    <property type="entry name" value="MRN COMPLEX-INTERACTING PROTEIN"/>
    <property type="match status" value="1"/>
</dbReference>
<dbReference type="EMBL" id="VCEB01000001">
    <property type="protein sequence ID" value="KAB0387246.1"/>
    <property type="molecule type" value="Genomic_DNA"/>
</dbReference>
<feature type="region of interest" description="Disordered" evidence="1">
    <location>
        <begin position="108"/>
        <end position="128"/>
    </location>
</feature>
<feature type="domain" description="MRN complex-interacting protein N-terminal" evidence="2">
    <location>
        <begin position="58"/>
        <end position="138"/>
    </location>
</feature>
<evidence type="ECO:0000259" key="2">
    <source>
        <dbReference type="Pfam" id="PF15749"/>
    </source>
</evidence>
<proteinExistence type="predicted"/>
<dbReference type="GO" id="GO:0003682">
    <property type="term" value="F:chromatin binding"/>
    <property type="evidence" value="ECO:0007669"/>
    <property type="project" value="TreeGrafter"/>
</dbReference>
<dbReference type="Pfam" id="PF15749">
    <property type="entry name" value="MRNIP"/>
    <property type="match status" value="1"/>
</dbReference>
<dbReference type="PANTHER" id="PTHR15863:SF2">
    <property type="entry name" value="MRN COMPLEX-INTERACTING PROTEIN"/>
    <property type="match status" value="1"/>
</dbReference>
<organism evidence="3 4">
    <name type="scientific">Muntiacus reevesi</name>
    <name type="common">Reeves' muntjac</name>
    <name type="synonym">Cervus reevesi</name>
    <dbReference type="NCBI Taxonomy" id="9886"/>
    <lineage>
        <taxon>Eukaryota</taxon>
        <taxon>Metazoa</taxon>
        <taxon>Chordata</taxon>
        <taxon>Craniata</taxon>
        <taxon>Vertebrata</taxon>
        <taxon>Euteleostomi</taxon>
        <taxon>Mammalia</taxon>
        <taxon>Eutheria</taxon>
        <taxon>Laurasiatheria</taxon>
        <taxon>Artiodactyla</taxon>
        <taxon>Ruminantia</taxon>
        <taxon>Pecora</taxon>
        <taxon>Cervidae</taxon>
        <taxon>Muntiacinae</taxon>
        <taxon>Muntiacus</taxon>
    </lineage>
</organism>
<dbReference type="GO" id="GO:0005634">
    <property type="term" value="C:nucleus"/>
    <property type="evidence" value="ECO:0007669"/>
    <property type="project" value="TreeGrafter"/>
</dbReference>
<dbReference type="Proteomes" id="UP000326062">
    <property type="component" value="Chromosome 1"/>
</dbReference>
<comment type="caution">
    <text evidence="3">The sequence shown here is derived from an EMBL/GenBank/DDBJ whole genome shotgun (WGS) entry which is preliminary data.</text>
</comment>
<dbReference type="AlphaFoldDB" id="A0A5J5N405"/>
<sequence length="399" mass="44199">MHKGVPRRKGAVGCASVPVFCGFQHRLARCLNLESHWTFTPCEFTGTLCFWGIGQSLCKQSGKEQWTHLLAYGEGSGADCRRHVQKLNLLQGQVSELSLRSLGESVSANEEENVDPWQAARASPQEKLQPSKNRWLKYLERDSKELGLKEGGVCFNRQPSEREKPDPLSSTGLPRKRKWNQSTVQPPCDPDVQDSRNCEVTLKSLKDHSLHSTWSARSSPDCSTWDLPWISEELSPSFTQDHAGLAGKGRGSSPEDRDAMELVPQGEPPCPAQQVRTVSKWEQCLRPLGNSSHLDTEPLTPLQRGLRPIQAAQAEQGTPRAQTPREEGLCRIPGALQSPQTTHTPMPGPKRLCGRIPEQSQGAGPWAEGAPLVKGVQARSSLMRLYDLFKTGEDFDDDL</sequence>
<evidence type="ECO:0000313" key="3">
    <source>
        <dbReference type="EMBL" id="KAB0387246.1"/>
    </source>
</evidence>
<evidence type="ECO:0000256" key="1">
    <source>
        <dbReference type="SAM" id="MobiDB-lite"/>
    </source>
</evidence>
<feature type="region of interest" description="Disordered" evidence="1">
    <location>
        <begin position="150"/>
        <end position="192"/>
    </location>
</feature>
<gene>
    <name evidence="3" type="ORF">FD755_002202</name>
</gene>